<name>A0A0F9UBS9_9ZZZZ</name>
<protein>
    <recommendedName>
        <fullName evidence="2">LamG-like jellyroll fold domain-containing protein</fullName>
    </recommendedName>
</protein>
<sequence length="231" mass="24729">MALIKNANKIELHWLAGQAGLVGADSGAILLEDKDFELSGGSATDTDVTYDADQGLAFETAGAGVDQCVMLPQATGDNVSLWREIAWTTDNLPNYEAVIRTDALKALMEIEVGLVLTMPDPFDADTDADQCKFTYLQGTDTNWQVSVSVNNVNSTHDTGVPVVASSVYHFALRVDRARVARCYINDRLVAVTIPLKTGIDLLPTVGVQAGSAAAAVKIYVRELAISRELVA</sequence>
<evidence type="ECO:0000313" key="1">
    <source>
        <dbReference type="EMBL" id="KKN58721.1"/>
    </source>
</evidence>
<accession>A0A0F9UBS9</accession>
<reference evidence="1" key="1">
    <citation type="journal article" date="2015" name="Nature">
        <title>Complex archaea that bridge the gap between prokaryotes and eukaryotes.</title>
        <authorList>
            <person name="Spang A."/>
            <person name="Saw J.H."/>
            <person name="Jorgensen S.L."/>
            <person name="Zaremba-Niedzwiedzka K."/>
            <person name="Martijn J."/>
            <person name="Lind A.E."/>
            <person name="van Eijk R."/>
            <person name="Schleper C."/>
            <person name="Guy L."/>
            <person name="Ettema T.J."/>
        </authorList>
    </citation>
    <scope>NUCLEOTIDE SEQUENCE</scope>
</reference>
<evidence type="ECO:0008006" key="2">
    <source>
        <dbReference type="Google" id="ProtNLM"/>
    </source>
</evidence>
<dbReference type="EMBL" id="LAZR01000749">
    <property type="protein sequence ID" value="KKN58721.1"/>
    <property type="molecule type" value="Genomic_DNA"/>
</dbReference>
<organism evidence="1">
    <name type="scientific">marine sediment metagenome</name>
    <dbReference type="NCBI Taxonomy" id="412755"/>
    <lineage>
        <taxon>unclassified sequences</taxon>
        <taxon>metagenomes</taxon>
        <taxon>ecological metagenomes</taxon>
    </lineage>
</organism>
<proteinExistence type="predicted"/>
<gene>
    <name evidence="1" type="ORF">LCGC14_0548990</name>
</gene>
<dbReference type="AlphaFoldDB" id="A0A0F9UBS9"/>
<comment type="caution">
    <text evidence="1">The sequence shown here is derived from an EMBL/GenBank/DDBJ whole genome shotgun (WGS) entry which is preliminary data.</text>
</comment>